<evidence type="ECO:0000313" key="2">
    <source>
        <dbReference type="EMBL" id="RLL99506.1"/>
    </source>
</evidence>
<name>A0A229XEK4_9EURO</name>
<keyword evidence="3" id="KW-1185">Reference proteome</keyword>
<evidence type="ECO:0000256" key="1">
    <source>
        <dbReference type="SAM" id="MobiDB-lite"/>
    </source>
</evidence>
<dbReference type="AlphaFoldDB" id="A0A229XEK4"/>
<dbReference type="STRING" id="1245748.A0A229XEK4"/>
<protein>
    <submittedName>
        <fullName evidence="2">Uncharacterized protein</fullName>
    </submittedName>
</protein>
<feature type="compositionally biased region" description="Low complexity" evidence="1">
    <location>
        <begin position="113"/>
        <end position="126"/>
    </location>
</feature>
<organism evidence="2 3">
    <name type="scientific">Aspergillus turcosus</name>
    <dbReference type="NCBI Taxonomy" id="1245748"/>
    <lineage>
        <taxon>Eukaryota</taxon>
        <taxon>Fungi</taxon>
        <taxon>Dikarya</taxon>
        <taxon>Ascomycota</taxon>
        <taxon>Pezizomycotina</taxon>
        <taxon>Eurotiomycetes</taxon>
        <taxon>Eurotiomycetidae</taxon>
        <taxon>Eurotiales</taxon>
        <taxon>Aspergillaceae</taxon>
        <taxon>Aspergillus</taxon>
        <taxon>Aspergillus subgen. Fumigati</taxon>
    </lineage>
</organism>
<evidence type="ECO:0000313" key="3">
    <source>
        <dbReference type="Proteomes" id="UP000215289"/>
    </source>
</evidence>
<feature type="compositionally biased region" description="Low complexity" evidence="1">
    <location>
        <begin position="67"/>
        <end position="98"/>
    </location>
</feature>
<reference evidence="2 3" key="1">
    <citation type="submission" date="2018-08" db="EMBL/GenBank/DDBJ databases">
        <title>Draft genome sequences of two Aspergillus turcosus clinical strains isolated from bronchoalveolar lavage fluid: one azole-susceptible and the other azole-resistant.</title>
        <authorList>
            <person name="Parent-Michaud M."/>
            <person name="Dufresne P.J."/>
            <person name="Fournier E."/>
            <person name="Martineau C."/>
            <person name="Moreira S."/>
            <person name="Perkins V."/>
            <person name="De Repentigny L."/>
            <person name="Dufresne S.F."/>
        </authorList>
    </citation>
    <scope>NUCLEOTIDE SEQUENCE [LARGE SCALE GENOMIC DNA]</scope>
    <source>
        <strain evidence="2">HMR AF 1038</strain>
    </source>
</reference>
<dbReference type="EMBL" id="NIDN02000030">
    <property type="protein sequence ID" value="RLL99506.1"/>
    <property type="molecule type" value="Genomic_DNA"/>
</dbReference>
<gene>
    <name evidence="2" type="ORF">CFD26_106924</name>
</gene>
<comment type="caution">
    <text evidence="2">The sequence shown here is derived from an EMBL/GenBank/DDBJ whole genome shotgun (WGS) entry which is preliminary data.</text>
</comment>
<feature type="region of interest" description="Disordered" evidence="1">
    <location>
        <begin position="24"/>
        <end position="128"/>
    </location>
</feature>
<dbReference type="OrthoDB" id="5279705at2759"/>
<sequence length="263" mass="28958">MFAAIPPAQPFAFQASCSHYTPMHPSPLSPRNSTLASARPMNGAPSASTAYTERRATSDTDRAEPASTQAHSFSFSTATTTTTTKSSPLSSRSRSSPTYAQRYAALSNPLNNASRTYATSTSPSARTTRRTIFLNRVKADRDTERFENRGEQLMMMEHVAEQKQWGELMRRRADGLMEAYHLDEDAGGDMDGIDDADVRALDEYVSEEQAMETALLETAHVPFGKTGRMRDASSSFSDEEYDDIFMGLADQVPQSQDMDMSSG</sequence>
<feature type="compositionally biased region" description="Basic and acidic residues" evidence="1">
    <location>
        <begin position="52"/>
        <end position="64"/>
    </location>
</feature>
<dbReference type="Proteomes" id="UP000215289">
    <property type="component" value="Unassembled WGS sequence"/>
</dbReference>
<accession>A0A229XEK4</accession>
<proteinExistence type="predicted"/>